<dbReference type="Pfam" id="PF05396">
    <property type="entry name" value="Phage_T7_Capsid"/>
    <property type="match status" value="1"/>
</dbReference>
<dbReference type="Proteomes" id="UP001302562">
    <property type="component" value="Segment"/>
</dbReference>
<dbReference type="EMBL" id="OR420743">
    <property type="protein sequence ID" value="WMM95333.1"/>
    <property type="molecule type" value="Genomic_DNA"/>
</dbReference>
<organism evidence="2 3">
    <name type="scientific">Roseobacter phage CRP-125</name>
    <dbReference type="NCBI Taxonomy" id="3072844"/>
    <lineage>
        <taxon>Viruses</taxon>
        <taxon>Duplodnaviria</taxon>
        <taxon>Heunggongvirae</taxon>
        <taxon>Uroviricota</taxon>
        <taxon>Caudoviricetes</taxon>
        <taxon>Autographivirales</taxon>
        <taxon>Autographivirales incertae sedis</taxon>
        <taxon>Actaeavirus</taxon>
        <taxon>Actaeavirus CRP125</taxon>
    </lineage>
</organism>
<dbReference type="GO" id="GO:0019069">
    <property type="term" value="P:viral capsid assembly"/>
    <property type="evidence" value="ECO:0007669"/>
    <property type="project" value="InterPro"/>
</dbReference>
<feature type="region of interest" description="Disordered" evidence="1">
    <location>
        <begin position="1"/>
        <end position="78"/>
    </location>
</feature>
<protein>
    <submittedName>
        <fullName evidence="2">Scaffolding protein</fullName>
    </submittedName>
</protein>
<name>A0AAX3ZWR2_9CAUD</name>
<feature type="compositionally biased region" description="Acidic residues" evidence="1">
    <location>
        <begin position="58"/>
        <end position="69"/>
    </location>
</feature>
<sequence>MAESITIVAEDTGPEAPVAEDNQSERPEWLPEKFNSPEDLAKSYAELEKKMSAPKDDAPEDPPTEEVEPEQSTGEPQFDKFAEEFASSGELSDDSFDELSKMGYPREMVETYIKGMQSAQTADANAVMDVAGGPEGYQDLTSWAKDNMPENELLLYNQMVETGTDNAKMAVEWLMSKREAAGDVEPNLLSGKSQAPAKDEFRSTAEVVAAMKDARYGKDPAYTRDVEEKLGRSKVF</sequence>
<evidence type="ECO:0000313" key="3">
    <source>
        <dbReference type="Proteomes" id="UP001302562"/>
    </source>
</evidence>
<evidence type="ECO:0000313" key="2">
    <source>
        <dbReference type="EMBL" id="WMM95333.1"/>
    </source>
</evidence>
<keyword evidence="3" id="KW-1185">Reference proteome</keyword>
<dbReference type="InterPro" id="IPR008768">
    <property type="entry name" value="Gp9-like"/>
</dbReference>
<evidence type="ECO:0000256" key="1">
    <source>
        <dbReference type="SAM" id="MobiDB-lite"/>
    </source>
</evidence>
<proteinExistence type="predicted"/>
<reference evidence="2 3" key="1">
    <citation type="submission" date="2023-08" db="EMBL/GenBank/DDBJ databases">
        <authorList>
            <person name="Du S."/>
            <person name="Wu Z."/>
            <person name="Wu Y."/>
            <person name="Yang M."/>
            <person name="Shao J."/>
            <person name="Liu H."/>
            <person name="Zhao Y."/>
            <person name="Zhang Z."/>
        </authorList>
    </citation>
    <scope>NUCLEOTIDE SEQUENCE [LARGE SCALE GENOMIC DNA]</scope>
</reference>
<gene>
    <name evidence="2" type="ORF">CRP125_gp30</name>
</gene>
<feature type="compositionally biased region" description="Basic and acidic residues" evidence="1">
    <location>
        <begin position="23"/>
        <end position="57"/>
    </location>
</feature>
<accession>A0AAX3ZWR2</accession>